<sequence length="464" mass="53693">MQSVENKRKELRFEIKGSVPDMESDGLKEIVYDYPWVTTIYFGGKESGFPHGQAIKARFFTKDPQSAPYILQADTPCIFELKIGPKDLTESSRRRKYRINTTLGEILPALERKENFDQLSTYQLRESKKPFPVSLLYAISQHEKTDNFVPIAATHYHRRHFEDASLRATVDTNLQFFKFIKFYKDWFAFPISQPEDGVIVEWKIPLDEEYVHNTSLDSFKSQNLLPSTSKFNKLKGVVEESVLTVVNPEMRGSAEASDWNLMERELKIDLQADARNTLRRMVLDDAEYSLSQSYEETSYQQFLIMGEGSICLMGRGGRGQFEVIKVKTSSHQEGDVLVRKEQIFKYSDEKLRQVFGAGDVEKQRYSAHFIRRRMQRNILCRNSGNIFNVFVDNCVAESPIADLNQCEVEYHGRICAGEDNTFDLDQIDKDFKNLQRALVTYFTGREVPIQSLGTTKYNWIRGLI</sequence>
<dbReference type="Proteomes" id="UP000176923">
    <property type="component" value="Unassembled WGS sequence"/>
</dbReference>
<comment type="caution">
    <text evidence="2">The sequence shown here is derived from an EMBL/GenBank/DDBJ whole genome shotgun (WGS) entry which is preliminary data.</text>
</comment>
<organism evidence="2 3">
    <name type="scientific">Candidatus Gottesmanbacteria bacterium RIFCSPHIGHO2_02_FULL_39_11</name>
    <dbReference type="NCBI Taxonomy" id="1798382"/>
    <lineage>
        <taxon>Bacteria</taxon>
        <taxon>Candidatus Gottesmaniibacteriota</taxon>
    </lineage>
</organism>
<gene>
    <name evidence="2" type="ORF">A3D77_01440</name>
</gene>
<protein>
    <recommendedName>
        <fullName evidence="1">VTC domain-containing protein</fullName>
    </recommendedName>
</protein>
<dbReference type="EMBL" id="MFJL01000019">
    <property type="protein sequence ID" value="OGG15673.1"/>
    <property type="molecule type" value="Genomic_DNA"/>
</dbReference>
<accession>A0A1F5ZTH6</accession>
<dbReference type="AlphaFoldDB" id="A0A1F5ZTH6"/>
<dbReference type="Gene3D" id="3.20.100.30">
    <property type="entry name" value="VTC, catalytic tunnel domain"/>
    <property type="match status" value="1"/>
</dbReference>
<evidence type="ECO:0000313" key="2">
    <source>
        <dbReference type="EMBL" id="OGG15673.1"/>
    </source>
</evidence>
<evidence type="ECO:0000313" key="3">
    <source>
        <dbReference type="Proteomes" id="UP000176923"/>
    </source>
</evidence>
<feature type="domain" description="VTC" evidence="1">
    <location>
        <begin position="72"/>
        <end position="206"/>
    </location>
</feature>
<dbReference type="InterPro" id="IPR018966">
    <property type="entry name" value="VTC_domain"/>
</dbReference>
<dbReference type="GO" id="GO:0006799">
    <property type="term" value="P:polyphosphate biosynthetic process"/>
    <property type="evidence" value="ECO:0007669"/>
    <property type="project" value="UniProtKB-ARBA"/>
</dbReference>
<dbReference type="Pfam" id="PF09359">
    <property type="entry name" value="VTC"/>
    <property type="match status" value="1"/>
</dbReference>
<dbReference type="InterPro" id="IPR042267">
    <property type="entry name" value="VTC_sf"/>
</dbReference>
<evidence type="ECO:0000259" key="1">
    <source>
        <dbReference type="Pfam" id="PF09359"/>
    </source>
</evidence>
<name>A0A1F5ZTH6_9BACT</name>
<reference evidence="2 3" key="1">
    <citation type="journal article" date="2016" name="Nat. Commun.">
        <title>Thousands of microbial genomes shed light on interconnected biogeochemical processes in an aquifer system.</title>
        <authorList>
            <person name="Anantharaman K."/>
            <person name="Brown C.T."/>
            <person name="Hug L.A."/>
            <person name="Sharon I."/>
            <person name="Castelle C.J."/>
            <person name="Probst A.J."/>
            <person name="Thomas B.C."/>
            <person name="Singh A."/>
            <person name="Wilkins M.J."/>
            <person name="Karaoz U."/>
            <person name="Brodie E.L."/>
            <person name="Williams K.H."/>
            <person name="Hubbard S.S."/>
            <person name="Banfield J.F."/>
        </authorList>
    </citation>
    <scope>NUCLEOTIDE SEQUENCE [LARGE SCALE GENOMIC DNA]</scope>
</reference>
<proteinExistence type="predicted"/>